<dbReference type="EnsemblPlants" id="PNT70010">
    <property type="protein sequence ID" value="PNT70010"/>
    <property type="gene ID" value="BRADI_2g04260v3"/>
</dbReference>
<evidence type="ECO:0000313" key="3">
    <source>
        <dbReference type="Proteomes" id="UP000008810"/>
    </source>
</evidence>
<evidence type="ECO:0000313" key="2">
    <source>
        <dbReference type="EnsemblPlants" id="PNT70010"/>
    </source>
</evidence>
<keyword evidence="3" id="KW-1185">Reference proteome</keyword>
<reference evidence="1 2" key="1">
    <citation type="journal article" date="2010" name="Nature">
        <title>Genome sequencing and analysis of the model grass Brachypodium distachyon.</title>
        <authorList>
            <consortium name="International Brachypodium Initiative"/>
        </authorList>
    </citation>
    <scope>NUCLEOTIDE SEQUENCE [LARGE SCALE GENOMIC DNA]</scope>
    <source>
        <strain evidence="1 2">Bd21</strain>
    </source>
</reference>
<accession>A0A2K2D6V6</accession>
<gene>
    <name evidence="1" type="ORF">BRADI_2g04260v3</name>
</gene>
<protein>
    <submittedName>
        <fullName evidence="1 2">Uncharacterized protein</fullName>
    </submittedName>
</protein>
<dbReference type="InParanoid" id="A0A2K2D6V6"/>
<reference evidence="2" key="3">
    <citation type="submission" date="2018-08" db="UniProtKB">
        <authorList>
            <consortium name="EnsemblPlants"/>
        </authorList>
    </citation>
    <scope>IDENTIFICATION</scope>
    <source>
        <strain evidence="2">cv. Bd21</strain>
    </source>
</reference>
<evidence type="ECO:0000313" key="1">
    <source>
        <dbReference type="EMBL" id="PNT70010.1"/>
    </source>
</evidence>
<dbReference type="Proteomes" id="UP000008810">
    <property type="component" value="Chromosome 2"/>
</dbReference>
<organism evidence="1">
    <name type="scientific">Brachypodium distachyon</name>
    <name type="common">Purple false brome</name>
    <name type="synonym">Trachynia distachya</name>
    <dbReference type="NCBI Taxonomy" id="15368"/>
    <lineage>
        <taxon>Eukaryota</taxon>
        <taxon>Viridiplantae</taxon>
        <taxon>Streptophyta</taxon>
        <taxon>Embryophyta</taxon>
        <taxon>Tracheophyta</taxon>
        <taxon>Spermatophyta</taxon>
        <taxon>Magnoliopsida</taxon>
        <taxon>Liliopsida</taxon>
        <taxon>Poales</taxon>
        <taxon>Poaceae</taxon>
        <taxon>BOP clade</taxon>
        <taxon>Pooideae</taxon>
        <taxon>Stipodae</taxon>
        <taxon>Brachypodieae</taxon>
        <taxon>Brachypodium</taxon>
    </lineage>
</organism>
<proteinExistence type="predicted"/>
<reference evidence="1" key="2">
    <citation type="submission" date="2017-06" db="EMBL/GenBank/DDBJ databases">
        <title>WGS assembly of Brachypodium distachyon.</title>
        <authorList>
            <consortium name="The International Brachypodium Initiative"/>
            <person name="Lucas S."/>
            <person name="Harmon-Smith M."/>
            <person name="Lail K."/>
            <person name="Tice H."/>
            <person name="Grimwood J."/>
            <person name="Bruce D."/>
            <person name="Barry K."/>
            <person name="Shu S."/>
            <person name="Lindquist E."/>
            <person name="Wang M."/>
            <person name="Pitluck S."/>
            <person name="Vogel J.P."/>
            <person name="Garvin D.F."/>
            <person name="Mockler T.C."/>
            <person name="Schmutz J."/>
            <person name="Rokhsar D."/>
            <person name="Bevan M.W."/>
        </authorList>
    </citation>
    <scope>NUCLEOTIDE SEQUENCE</scope>
    <source>
        <strain evidence="1">Bd21</strain>
    </source>
</reference>
<dbReference type="EMBL" id="CM000881">
    <property type="protein sequence ID" value="PNT70010.1"/>
    <property type="molecule type" value="Genomic_DNA"/>
</dbReference>
<dbReference type="AlphaFoldDB" id="A0A2K2D6V6"/>
<sequence length="75" mass="8779">MAGGEYFCRDRRRRLRLRHPVDPSFPVSRTKIPHRRRCDMIDGHAKRADLAAAPARIVPRPSRKTSRHGRAIRRI</sequence>
<name>A0A2K2D6V6_BRADI</name>
<dbReference type="Gramene" id="PNT70010">
    <property type="protein sequence ID" value="PNT70010"/>
    <property type="gene ID" value="BRADI_2g04260v3"/>
</dbReference>